<sequence>MLKKQTVWLLTMFSLVAVLSVYYVTSPQPKEDVAFIEQKEETNQKESATETNVSEQKEATDQAEVTVEEGEDGTVISSISSDDLFTALRLEIEDERSKLRQELNAIVTSNNVSAEEKSKAIDKIQQLANTAEKEAVLETLIKAKGYDDALVRVDGKQVHVTVKAKEHSKKAANEIIKLVQSEIGDIQDVAVQFRLEK</sequence>
<dbReference type="Pfam" id="PF12685">
    <property type="entry name" value="SpoIIIAH"/>
    <property type="match status" value="1"/>
</dbReference>
<accession>A0A4R1QGS5</accession>
<evidence type="ECO:0000256" key="1">
    <source>
        <dbReference type="SAM" id="MobiDB-lite"/>
    </source>
</evidence>
<evidence type="ECO:0000313" key="3">
    <source>
        <dbReference type="EMBL" id="TCL48765.1"/>
    </source>
</evidence>
<feature type="transmembrane region" description="Helical" evidence="2">
    <location>
        <begin position="7"/>
        <end position="25"/>
    </location>
</feature>
<comment type="caution">
    <text evidence="3">The sequence shown here is derived from an EMBL/GenBank/DDBJ whole genome shotgun (WGS) entry which is preliminary data.</text>
</comment>
<evidence type="ECO:0000256" key="2">
    <source>
        <dbReference type="SAM" id="Phobius"/>
    </source>
</evidence>
<dbReference type="Proteomes" id="UP000295658">
    <property type="component" value="Unassembled WGS sequence"/>
</dbReference>
<dbReference type="Gene3D" id="1.10.287.4300">
    <property type="entry name" value="Stage III sporulation protein AH-like"/>
    <property type="match status" value="1"/>
</dbReference>
<keyword evidence="2" id="KW-0812">Transmembrane</keyword>
<name>A0A4R1QGS5_9BACL</name>
<protein>
    <submittedName>
        <fullName evidence="3">Stage III sporulation protein AH</fullName>
    </submittedName>
</protein>
<gene>
    <name evidence="3" type="ORF">EDD69_10820</name>
</gene>
<dbReference type="AlphaFoldDB" id="A0A4R1QGS5"/>
<dbReference type="InterPro" id="IPR024232">
    <property type="entry name" value="SpoIIIAH"/>
</dbReference>
<feature type="region of interest" description="Disordered" evidence="1">
    <location>
        <begin position="40"/>
        <end position="71"/>
    </location>
</feature>
<proteinExistence type="predicted"/>
<dbReference type="InterPro" id="IPR038503">
    <property type="entry name" value="SpoIIIAH_sf"/>
</dbReference>
<dbReference type="EMBL" id="SLUL01000008">
    <property type="protein sequence ID" value="TCL48765.1"/>
    <property type="molecule type" value="Genomic_DNA"/>
</dbReference>
<keyword evidence="2" id="KW-0472">Membrane</keyword>
<keyword evidence="2" id="KW-1133">Transmembrane helix</keyword>
<organism evidence="3 4">
    <name type="scientific">Thermolongibacillus altinsuensis</name>
    <dbReference type="NCBI Taxonomy" id="575256"/>
    <lineage>
        <taxon>Bacteria</taxon>
        <taxon>Bacillati</taxon>
        <taxon>Bacillota</taxon>
        <taxon>Bacilli</taxon>
        <taxon>Bacillales</taxon>
        <taxon>Anoxybacillaceae</taxon>
        <taxon>Thermolongibacillus</taxon>
    </lineage>
</organism>
<keyword evidence="4" id="KW-1185">Reference proteome</keyword>
<dbReference type="OrthoDB" id="2939102at2"/>
<reference evidence="3 4" key="1">
    <citation type="submission" date="2019-03" db="EMBL/GenBank/DDBJ databases">
        <title>Genomic Encyclopedia of Type Strains, Phase IV (KMG-IV): sequencing the most valuable type-strain genomes for metagenomic binning, comparative biology and taxonomic classification.</title>
        <authorList>
            <person name="Goeker M."/>
        </authorList>
    </citation>
    <scope>NUCLEOTIDE SEQUENCE [LARGE SCALE GENOMIC DNA]</scope>
    <source>
        <strain evidence="3 4">DSM 24979</strain>
    </source>
</reference>
<evidence type="ECO:0000313" key="4">
    <source>
        <dbReference type="Proteomes" id="UP000295658"/>
    </source>
</evidence>
<dbReference type="RefSeq" id="WP_132948567.1">
    <property type="nucleotide sequence ID" value="NZ_BSVG01000001.1"/>
</dbReference>